<dbReference type="PANTHER" id="PTHR10996">
    <property type="entry name" value="2-HYDROXYACID DEHYDROGENASE-RELATED"/>
    <property type="match status" value="1"/>
</dbReference>
<organism evidence="3 4">
    <name type="scientific">Phellinidium pouzarii</name>
    <dbReference type="NCBI Taxonomy" id="167371"/>
    <lineage>
        <taxon>Eukaryota</taxon>
        <taxon>Fungi</taxon>
        <taxon>Dikarya</taxon>
        <taxon>Basidiomycota</taxon>
        <taxon>Agaricomycotina</taxon>
        <taxon>Agaricomycetes</taxon>
        <taxon>Hymenochaetales</taxon>
        <taxon>Hymenochaetaceae</taxon>
        <taxon>Phellinidium</taxon>
    </lineage>
</organism>
<feature type="non-terminal residue" evidence="3">
    <location>
        <position position="194"/>
    </location>
</feature>
<dbReference type="GO" id="GO:0051287">
    <property type="term" value="F:NAD binding"/>
    <property type="evidence" value="ECO:0007669"/>
    <property type="project" value="InterPro"/>
</dbReference>
<keyword evidence="4" id="KW-1185">Reference proteome</keyword>
<dbReference type="AlphaFoldDB" id="A0A4S4KR19"/>
<dbReference type="SUPFAM" id="SSF51735">
    <property type="entry name" value="NAD(P)-binding Rossmann-fold domains"/>
    <property type="match status" value="1"/>
</dbReference>
<dbReference type="OrthoDB" id="9991913at2759"/>
<evidence type="ECO:0000256" key="1">
    <source>
        <dbReference type="ARBA" id="ARBA00023002"/>
    </source>
</evidence>
<evidence type="ECO:0000259" key="2">
    <source>
        <dbReference type="Pfam" id="PF00389"/>
    </source>
</evidence>
<sequence length="194" mass="20926">MFKVVVSRDLGPHVMPVLNERKEFNLVVCPDEIKDKQAWLLENVSGAAGLLCMLSDKVTQEVIEAGKPVELCTGPTLKVVSTMSVGYEHVHLPTLVKQKIRLGYTPEILTNAVADLAVMLALMASRNARQAMSLVNEGQVKYHPGKTVGFLGFGRIAHATVARLIPFGIRKFIYTGNPASSGAAPTAESTARDA</sequence>
<name>A0A4S4KR19_9AGAM</name>
<gene>
    <name evidence="3" type="ORF">EW145_g7034</name>
</gene>
<evidence type="ECO:0000313" key="4">
    <source>
        <dbReference type="Proteomes" id="UP000308199"/>
    </source>
</evidence>
<evidence type="ECO:0000313" key="3">
    <source>
        <dbReference type="EMBL" id="THH00737.1"/>
    </source>
</evidence>
<protein>
    <recommendedName>
        <fullName evidence="2">D-isomer specific 2-hydroxyacid dehydrogenase catalytic domain-containing protein</fullName>
    </recommendedName>
</protein>
<dbReference type="InterPro" id="IPR050223">
    <property type="entry name" value="D-isomer_2-hydroxyacid_DH"/>
</dbReference>
<dbReference type="PANTHER" id="PTHR10996:SF277">
    <property type="entry name" value="GLYOXYLATE REDUCTASE_HYDROXYPYRUVATE REDUCTASE"/>
    <property type="match status" value="1"/>
</dbReference>
<proteinExistence type="predicted"/>
<dbReference type="Proteomes" id="UP000308199">
    <property type="component" value="Unassembled WGS sequence"/>
</dbReference>
<comment type="caution">
    <text evidence="3">The sequence shown here is derived from an EMBL/GenBank/DDBJ whole genome shotgun (WGS) entry which is preliminary data.</text>
</comment>
<dbReference type="InterPro" id="IPR036291">
    <property type="entry name" value="NAD(P)-bd_dom_sf"/>
</dbReference>
<dbReference type="GO" id="GO:0005829">
    <property type="term" value="C:cytosol"/>
    <property type="evidence" value="ECO:0007669"/>
    <property type="project" value="TreeGrafter"/>
</dbReference>
<dbReference type="Pfam" id="PF00389">
    <property type="entry name" value="2-Hacid_dh"/>
    <property type="match status" value="1"/>
</dbReference>
<dbReference type="Gene3D" id="3.40.50.720">
    <property type="entry name" value="NAD(P)-binding Rossmann-like Domain"/>
    <property type="match status" value="2"/>
</dbReference>
<dbReference type="SUPFAM" id="SSF52283">
    <property type="entry name" value="Formate/glycerate dehydrogenase catalytic domain-like"/>
    <property type="match status" value="1"/>
</dbReference>
<dbReference type="InterPro" id="IPR006139">
    <property type="entry name" value="D-isomer_2_OHA_DH_cat_dom"/>
</dbReference>
<dbReference type="GO" id="GO:0016618">
    <property type="term" value="F:hydroxypyruvate reductase [NAD(P)H] activity"/>
    <property type="evidence" value="ECO:0007669"/>
    <property type="project" value="TreeGrafter"/>
</dbReference>
<reference evidence="3 4" key="1">
    <citation type="submission" date="2019-02" db="EMBL/GenBank/DDBJ databases">
        <title>Genome sequencing of the rare red list fungi Phellinidium pouzarii.</title>
        <authorList>
            <person name="Buettner E."/>
            <person name="Kellner H."/>
        </authorList>
    </citation>
    <scope>NUCLEOTIDE SEQUENCE [LARGE SCALE GENOMIC DNA]</scope>
    <source>
        <strain evidence="3 4">DSM 108285</strain>
    </source>
</reference>
<accession>A0A4S4KR19</accession>
<dbReference type="EMBL" id="SGPK01000621">
    <property type="protein sequence ID" value="THH00737.1"/>
    <property type="molecule type" value="Genomic_DNA"/>
</dbReference>
<feature type="domain" description="D-isomer specific 2-hydroxyacid dehydrogenase catalytic" evidence="2">
    <location>
        <begin position="4"/>
        <end position="133"/>
    </location>
</feature>
<keyword evidence="1" id="KW-0560">Oxidoreductase</keyword>
<dbReference type="GO" id="GO:0030267">
    <property type="term" value="F:glyoxylate reductase (NADPH) activity"/>
    <property type="evidence" value="ECO:0007669"/>
    <property type="project" value="TreeGrafter"/>
</dbReference>